<dbReference type="AlphaFoldDB" id="A0AAD9NTH0"/>
<sequence length="64" mass="7663">MRKHAKMRVYTAMLIVMVCAVFVLHYSHWGKVRYRQSIARAGRGILPKKHHHGKHKHRKHQVKQ</sequence>
<reference evidence="3" key="1">
    <citation type="journal article" date="2023" name="Mol. Biol. Evol.">
        <title>Third-Generation Sequencing Reveals the Adaptive Role of the Epigenome in Three Deep-Sea Polychaetes.</title>
        <authorList>
            <person name="Perez M."/>
            <person name="Aroh O."/>
            <person name="Sun Y."/>
            <person name="Lan Y."/>
            <person name="Juniper S.K."/>
            <person name="Young C.R."/>
            <person name="Angers B."/>
            <person name="Qian P.Y."/>
        </authorList>
    </citation>
    <scope>NUCLEOTIDE SEQUENCE</scope>
    <source>
        <strain evidence="3">R07B-5</strain>
    </source>
</reference>
<name>A0AAD9NTH0_RIDPI</name>
<accession>A0AAD9NTH0</accession>
<feature type="compositionally biased region" description="Basic residues" evidence="1">
    <location>
        <begin position="46"/>
        <end position="64"/>
    </location>
</feature>
<evidence type="ECO:0000256" key="1">
    <source>
        <dbReference type="SAM" id="MobiDB-lite"/>
    </source>
</evidence>
<keyword evidence="4" id="KW-1185">Reference proteome</keyword>
<feature type="region of interest" description="Disordered" evidence="1">
    <location>
        <begin position="43"/>
        <end position="64"/>
    </location>
</feature>
<feature type="transmembrane region" description="Helical" evidence="2">
    <location>
        <begin position="7"/>
        <end position="27"/>
    </location>
</feature>
<keyword evidence="2" id="KW-1133">Transmembrane helix</keyword>
<evidence type="ECO:0000256" key="2">
    <source>
        <dbReference type="SAM" id="Phobius"/>
    </source>
</evidence>
<protein>
    <submittedName>
        <fullName evidence="3">Uncharacterized protein</fullName>
    </submittedName>
</protein>
<gene>
    <name evidence="3" type="ORF">NP493_382g02027</name>
</gene>
<keyword evidence="2" id="KW-0812">Transmembrane</keyword>
<evidence type="ECO:0000313" key="3">
    <source>
        <dbReference type="EMBL" id="KAK2181780.1"/>
    </source>
</evidence>
<comment type="caution">
    <text evidence="3">The sequence shown here is derived from an EMBL/GenBank/DDBJ whole genome shotgun (WGS) entry which is preliminary data.</text>
</comment>
<organism evidence="3 4">
    <name type="scientific">Ridgeia piscesae</name>
    <name type="common">Tubeworm</name>
    <dbReference type="NCBI Taxonomy" id="27915"/>
    <lineage>
        <taxon>Eukaryota</taxon>
        <taxon>Metazoa</taxon>
        <taxon>Spiralia</taxon>
        <taxon>Lophotrochozoa</taxon>
        <taxon>Annelida</taxon>
        <taxon>Polychaeta</taxon>
        <taxon>Sedentaria</taxon>
        <taxon>Canalipalpata</taxon>
        <taxon>Sabellida</taxon>
        <taxon>Siboglinidae</taxon>
        <taxon>Ridgeia</taxon>
    </lineage>
</organism>
<dbReference type="Proteomes" id="UP001209878">
    <property type="component" value="Unassembled WGS sequence"/>
</dbReference>
<feature type="non-terminal residue" evidence="3">
    <location>
        <position position="64"/>
    </location>
</feature>
<evidence type="ECO:0000313" key="4">
    <source>
        <dbReference type="Proteomes" id="UP001209878"/>
    </source>
</evidence>
<proteinExistence type="predicted"/>
<keyword evidence="2" id="KW-0472">Membrane</keyword>
<dbReference type="EMBL" id="JAODUO010000382">
    <property type="protein sequence ID" value="KAK2181780.1"/>
    <property type="molecule type" value="Genomic_DNA"/>
</dbReference>